<feature type="compositionally biased region" description="Polar residues" evidence="1">
    <location>
        <begin position="43"/>
        <end position="74"/>
    </location>
</feature>
<comment type="caution">
    <text evidence="2">The sequence shown here is derived from an EMBL/GenBank/DDBJ whole genome shotgun (WGS) entry which is preliminary data.</text>
</comment>
<dbReference type="Proteomes" id="UP001283361">
    <property type="component" value="Unassembled WGS sequence"/>
</dbReference>
<evidence type="ECO:0000313" key="2">
    <source>
        <dbReference type="EMBL" id="KAK3714592.1"/>
    </source>
</evidence>
<feature type="region of interest" description="Disordered" evidence="1">
    <location>
        <begin position="34"/>
        <end position="74"/>
    </location>
</feature>
<dbReference type="EMBL" id="JAWDGP010007534">
    <property type="protein sequence ID" value="KAK3714592.1"/>
    <property type="molecule type" value="Genomic_DNA"/>
</dbReference>
<reference evidence="2" key="1">
    <citation type="journal article" date="2023" name="G3 (Bethesda)">
        <title>A reference genome for the long-term kleptoplast-retaining sea slug Elysia crispata morphotype clarki.</title>
        <authorList>
            <person name="Eastman K.E."/>
            <person name="Pendleton A.L."/>
            <person name="Shaikh M.A."/>
            <person name="Suttiyut T."/>
            <person name="Ogas R."/>
            <person name="Tomko P."/>
            <person name="Gavelis G."/>
            <person name="Widhalm J.R."/>
            <person name="Wisecaver J.H."/>
        </authorList>
    </citation>
    <scope>NUCLEOTIDE SEQUENCE</scope>
    <source>
        <strain evidence="2">ECLA1</strain>
    </source>
</reference>
<accession>A0AAE1CMT9</accession>
<sequence length="281" mass="31261">MTSRDENHCLSTGHFASQSSDLTCHCLPTRGTSPTLEEDYRKSSQLQGGARGNNSELTTVNVRSPSTRPAQLSGNPRIQARVNCVEFAPMIEASLEFLFTVRVAFLILLQRACYPVCWSFNFTPQARVIKRSNKPQVVKTLTTGQLGSVWHCPVSNTSEGFQQIAPGWDTRVFKLGVNAQSKEITADDRRIWPGGGNLGKPKNKKKRGYHTKTGRGAQLLMRPINKINTGIPSKVKVEMPNPLRDLLTQKNSLRRPERTSLCEFHYRSGQALLPGFCPTHG</sequence>
<dbReference type="AlphaFoldDB" id="A0AAE1CMT9"/>
<organism evidence="2 3">
    <name type="scientific">Elysia crispata</name>
    <name type="common">lettuce slug</name>
    <dbReference type="NCBI Taxonomy" id="231223"/>
    <lineage>
        <taxon>Eukaryota</taxon>
        <taxon>Metazoa</taxon>
        <taxon>Spiralia</taxon>
        <taxon>Lophotrochozoa</taxon>
        <taxon>Mollusca</taxon>
        <taxon>Gastropoda</taxon>
        <taxon>Heterobranchia</taxon>
        <taxon>Euthyneura</taxon>
        <taxon>Panpulmonata</taxon>
        <taxon>Sacoglossa</taxon>
        <taxon>Placobranchoidea</taxon>
        <taxon>Plakobranchidae</taxon>
        <taxon>Elysia</taxon>
    </lineage>
</organism>
<name>A0AAE1CMT9_9GAST</name>
<evidence type="ECO:0000313" key="3">
    <source>
        <dbReference type="Proteomes" id="UP001283361"/>
    </source>
</evidence>
<proteinExistence type="predicted"/>
<protein>
    <submittedName>
        <fullName evidence="2">Uncharacterized protein</fullName>
    </submittedName>
</protein>
<gene>
    <name evidence="2" type="ORF">RRG08_020848</name>
</gene>
<evidence type="ECO:0000256" key="1">
    <source>
        <dbReference type="SAM" id="MobiDB-lite"/>
    </source>
</evidence>
<keyword evidence="3" id="KW-1185">Reference proteome</keyword>